<dbReference type="Proteomes" id="UP000256269">
    <property type="component" value="Unassembled WGS sequence"/>
</dbReference>
<evidence type="ECO:0000256" key="3">
    <source>
        <dbReference type="ARBA" id="ARBA00022475"/>
    </source>
</evidence>
<proteinExistence type="predicted"/>
<protein>
    <submittedName>
        <fullName evidence="9">Putative MFS family arabinose efflux permease</fullName>
    </submittedName>
</protein>
<dbReference type="GO" id="GO:0005886">
    <property type="term" value="C:plasma membrane"/>
    <property type="evidence" value="ECO:0007669"/>
    <property type="project" value="UniProtKB-SubCell"/>
</dbReference>
<evidence type="ECO:0000256" key="2">
    <source>
        <dbReference type="ARBA" id="ARBA00022448"/>
    </source>
</evidence>
<keyword evidence="6 7" id="KW-0472">Membrane</keyword>
<feature type="transmembrane region" description="Helical" evidence="7">
    <location>
        <begin position="165"/>
        <end position="188"/>
    </location>
</feature>
<sequence length="394" mass="40584">MSATVTGTLRSMTGTARLLVVGVFVNNLTSFLNAFLVLFLVHRGVSPWQASLALAALMIGRVIGSAMGGTVCARFGRRATIAGSLGAAAVLTVALVFLPVAALAIAAAIGFATRVGLPAATAWLVELTPANQQVMVFAVQRLAFNLGVTLGSLLAAVIVQYSYDLLFYADAVTTLAFCLIAVVFLPAAGPSVAPVRASRGGGRRVWGDTRFMVVAAALFLVAVAYVQASAALPLFVTGIGQPASVYALLLAVNGFVVITLEVLVSRWTQSLPTWLPMALGMALLGVGEMLYLVPGGVPMLVVATLAWTLGETVAAPSMLAYPGLVAPADLRTHYISFATAAQQLGCAVGPVVGTVLWQVSSSAVWLVTGGCAVLAAVPVIAGGRVRRVEDLVSF</sequence>
<keyword evidence="10" id="KW-1185">Reference proteome</keyword>
<feature type="transmembrane region" description="Helical" evidence="7">
    <location>
        <begin position="104"/>
        <end position="125"/>
    </location>
</feature>
<dbReference type="InterPro" id="IPR036259">
    <property type="entry name" value="MFS_trans_sf"/>
</dbReference>
<comment type="subcellular location">
    <subcellularLocation>
        <location evidence="1">Cell membrane</location>
        <topology evidence="1">Multi-pass membrane protein</topology>
    </subcellularLocation>
</comment>
<evidence type="ECO:0000256" key="6">
    <source>
        <dbReference type="ARBA" id="ARBA00023136"/>
    </source>
</evidence>
<feature type="transmembrane region" description="Helical" evidence="7">
    <location>
        <begin position="271"/>
        <end position="293"/>
    </location>
</feature>
<dbReference type="InterPro" id="IPR011701">
    <property type="entry name" value="MFS"/>
</dbReference>
<evidence type="ECO:0000256" key="4">
    <source>
        <dbReference type="ARBA" id="ARBA00022692"/>
    </source>
</evidence>
<accession>A0A3E0HDY3</accession>
<feature type="transmembrane region" description="Helical" evidence="7">
    <location>
        <begin position="334"/>
        <end position="357"/>
    </location>
</feature>
<dbReference type="PROSITE" id="PS50850">
    <property type="entry name" value="MFS"/>
    <property type="match status" value="1"/>
</dbReference>
<feature type="transmembrane region" description="Helical" evidence="7">
    <location>
        <begin position="363"/>
        <end position="381"/>
    </location>
</feature>
<dbReference type="InterPro" id="IPR050171">
    <property type="entry name" value="MFS_Transporters"/>
</dbReference>
<reference evidence="9 10" key="1">
    <citation type="submission" date="2018-08" db="EMBL/GenBank/DDBJ databases">
        <title>Genomic Encyclopedia of Archaeal and Bacterial Type Strains, Phase II (KMG-II): from individual species to whole genera.</title>
        <authorList>
            <person name="Goeker M."/>
        </authorList>
    </citation>
    <scope>NUCLEOTIDE SEQUENCE [LARGE SCALE GENOMIC DNA]</scope>
    <source>
        <strain evidence="9 10">DSM 45791</strain>
    </source>
</reference>
<feature type="transmembrane region" description="Helical" evidence="7">
    <location>
        <begin position="137"/>
        <end position="159"/>
    </location>
</feature>
<feature type="transmembrane region" description="Helical" evidence="7">
    <location>
        <begin position="79"/>
        <end position="98"/>
    </location>
</feature>
<dbReference type="GO" id="GO:0022857">
    <property type="term" value="F:transmembrane transporter activity"/>
    <property type="evidence" value="ECO:0007669"/>
    <property type="project" value="InterPro"/>
</dbReference>
<keyword evidence="4 7" id="KW-0812">Transmembrane</keyword>
<keyword evidence="3" id="KW-1003">Cell membrane</keyword>
<keyword evidence="5 7" id="KW-1133">Transmembrane helix</keyword>
<evidence type="ECO:0000259" key="8">
    <source>
        <dbReference type="PROSITE" id="PS50850"/>
    </source>
</evidence>
<feature type="domain" description="Major facilitator superfamily (MFS) profile" evidence="8">
    <location>
        <begin position="15"/>
        <end position="387"/>
    </location>
</feature>
<feature type="transmembrane region" description="Helical" evidence="7">
    <location>
        <begin position="244"/>
        <end position="264"/>
    </location>
</feature>
<dbReference type="PANTHER" id="PTHR23517">
    <property type="entry name" value="RESISTANCE PROTEIN MDTM, PUTATIVE-RELATED-RELATED"/>
    <property type="match status" value="1"/>
</dbReference>
<dbReference type="Pfam" id="PF07690">
    <property type="entry name" value="MFS_1"/>
    <property type="match status" value="1"/>
</dbReference>
<evidence type="ECO:0000313" key="10">
    <source>
        <dbReference type="Proteomes" id="UP000256269"/>
    </source>
</evidence>
<dbReference type="Gene3D" id="1.20.1250.20">
    <property type="entry name" value="MFS general substrate transporter like domains"/>
    <property type="match status" value="1"/>
</dbReference>
<evidence type="ECO:0000256" key="5">
    <source>
        <dbReference type="ARBA" id="ARBA00022989"/>
    </source>
</evidence>
<dbReference type="InterPro" id="IPR020846">
    <property type="entry name" value="MFS_dom"/>
</dbReference>
<feature type="transmembrane region" description="Helical" evidence="7">
    <location>
        <begin position="299"/>
        <end position="322"/>
    </location>
</feature>
<dbReference type="SUPFAM" id="SSF103473">
    <property type="entry name" value="MFS general substrate transporter"/>
    <property type="match status" value="1"/>
</dbReference>
<dbReference type="AlphaFoldDB" id="A0A3E0HDY3"/>
<evidence type="ECO:0000256" key="7">
    <source>
        <dbReference type="SAM" id="Phobius"/>
    </source>
</evidence>
<evidence type="ECO:0000256" key="1">
    <source>
        <dbReference type="ARBA" id="ARBA00004651"/>
    </source>
</evidence>
<gene>
    <name evidence="9" type="ORF">BCF44_10927</name>
</gene>
<feature type="transmembrane region" description="Helical" evidence="7">
    <location>
        <begin position="48"/>
        <end position="67"/>
    </location>
</feature>
<dbReference type="EMBL" id="QUNO01000009">
    <property type="protein sequence ID" value="REH43484.1"/>
    <property type="molecule type" value="Genomic_DNA"/>
</dbReference>
<name>A0A3E0HDY3_9PSEU</name>
<evidence type="ECO:0000313" key="9">
    <source>
        <dbReference type="EMBL" id="REH43484.1"/>
    </source>
</evidence>
<feature type="transmembrane region" description="Helical" evidence="7">
    <location>
        <begin position="209"/>
        <end position="232"/>
    </location>
</feature>
<dbReference type="PANTHER" id="PTHR23517:SF2">
    <property type="entry name" value="MULTIDRUG RESISTANCE PROTEIN MDTH"/>
    <property type="match status" value="1"/>
</dbReference>
<feature type="transmembrane region" description="Helical" evidence="7">
    <location>
        <begin position="18"/>
        <end position="42"/>
    </location>
</feature>
<organism evidence="9 10">
    <name type="scientific">Kutzneria buriramensis</name>
    <dbReference type="NCBI Taxonomy" id="1045776"/>
    <lineage>
        <taxon>Bacteria</taxon>
        <taxon>Bacillati</taxon>
        <taxon>Actinomycetota</taxon>
        <taxon>Actinomycetes</taxon>
        <taxon>Pseudonocardiales</taxon>
        <taxon>Pseudonocardiaceae</taxon>
        <taxon>Kutzneria</taxon>
    </lineage>
</organism>
<keyword evidence="2" id="KW-0813">Transport</keyword>
<comment type="caution">
    <text evidence="9">The sequence shown here is derived from an EMBL/GenBank/DDBJ whole genome shotgun (WGS) entry which is preliminary data.</text>
</comment>